<protein>
    <submittedName>
        <fullName evidence="1">Uncharacterized protein</fullName>
    </submittedName>
</protein>
<name>A0A0L9VSL1_PHAAN</name>
<organism evidence="1 2">
    <name type="scientific">Phaseolus angularis</name>
    <name type="common">Azuki bean</name>
    <name type="synonym">Vigna angularis</name>
    <dbReference type="NCBI Taxonomy" id="3914"/>
    <lineage>
        <taxon>Eukaryota</taxon>
        <taxon>Viridiplantae</taxon>
        <taxon>Streptophyta</taxon>
        <taxon>Embryophyta</taxon>
        <taxon>Tracheophyta</taxon>
        <taxon>Spermatophyta</taxon>
        <taxon>Magnoliopsida</taxon>
        <taxon>eudicotyledons</taxon>
        <taxon>Gunneridae</taxon>
        <taxon>Pentapetalae</taxon>
        <taxon>rosids</taxon>
        <taxon>fabids</taxon>
        <taxon>Fabales</taxon>
        <taxon>Fabaceae</taxon>
        <taxon>Papilionoideae</taxon>
        <taxon>50 kb inversion clade</taxon>
        <taxon>NPAAA clade</taxon>
        <taxon>indigoferoid/millettioid clade</taxon>
        <taxon>Phaseoleae</taxon>
        <taxon>Vigna</taxon>
    </lineage>
</organism>
<dbReference type="Proteomes" id="UP000053144">
    <property type="component" value="Chromosome 11"/>
</dbReference>
<reference evidence="2" key="1">
    <citation type="journal article" date="2015" name="Proc. Natl. Acad. Sci. U.S.A.">
        <title>Genome sequencing of adzuki bean (Vigna angularis) provides insight into high starch and low fat accumulation and domestication.</title>
        <authorList>
            <person name="Yang K."/>
            <person name="Tian Z."/>
            <person name="Chen C."/>
            <person name="Luo L."/>
            <person name="Zhao B."/>
            <person name="Wang Z."/>
            <person name="Yu L."/>
            <person name="Li Y."/>
            <person name="Sun Y."/>
            <person name="Li W."/>
            <person name="Chen Y."/>
            <person name="Li Y."/>
            <person name="Zhang Y."/>
            <person name="Ai D."/>
            <person name="Zhao J."/>
            <person name="Shang C."/>
            <person name="Ma Y."/>
            <person name="Wu B."/>
            <person name="Wang M."/>
            <person name="Gao L."/>
            <person name="Sun D."/>
            <person name="Zhang P."/>
            <person name="Guo F."/>
            <person name="Wang W."/>
            <person name="Li Y."/>
            <person name="Wang J."/>
            <person name="Varshney R.K."/>
            <person name="Wang J."/>
            <person name="Ling H.Q."/>
            <person name="Wan P."/>
        </authorList>
    </citation>
    <scope>NUCLEOTIDE SEQUENCE</scope>
    <source>
        <strain evidence="2">cv. Jingnong 6</strain>
    </source>
</reference>
<gene>
    <name evidence="1" type="ORF">LR48_Vigan11g078200</name>
</gene>
<dbReference type="AlphaFoldDB" id="A0A0L9VSL1"/>
<accession>A0A0L9VSL1</accession>
<proteinExistence type="predicted"/>
<dbReference type="Gramene" id="KOM57749">
    <property type="protein sequence ID" value="KOM57749"/>
    <property type="gene ID" value="LR48_Vigan11g078200"/>
</dbReference>
<dbReference type="EMBL" id="CM003381">
    <property type="protein sequence ID" value="KOM57749.1"/>
    <property type="molecule type" value="Genomic_DNA"/>
</dbReference>
<evidence type="ECO:0000313" key="1">
    <source>
        <dbReference type="EMBL" id="KOM57749.1"/>
    </source>
</evidence>
<evidence type="ECO:0000313" key="2">
    <source>
        <dbReference type="Proteomes" id="UP000053144"/>
    </source>
</evidence>
<sequence length="84" mass="9900">MHSFFHNRSDRFVEGWGAEEVSDGGQRWWMVDVGKLRGGDGGGQRCFCRRFRWREEAELWPLTTPLGEEQRNPSLCFTMCEEEE</sequence>